<dbReference type="AlphaFoldDB" id="A0ABD1IKK0"/>
<evidence type="ECO:0000313" key="2">
    <source>
        <dbReference type="Proteomes" id="UP001567538"/>
    </source>
</evidence>
<sequence length="129" mass="14199">MPMLLPRCYQKSDSHRRPRLGLLLRPFETPGSRQVAAVDSSSIPAASSLQAVAPCCCSGAVSVQRLTPEQPCFARESIVSLGSPRFPQDLERGRTVLAGVLESQSNYFGLIWCRISIYLFWPTATCILI</sequence>
<dbReference type="EMBL" id="JBEAFC010000001">
    <property type="protein sequence ID" value="KAL1569235.1"/>
    <property type="molecule type" value="Genomic_DNA"/>
</dbReference>
<accession>A0ABD1IKK0</accession>
<evidence type="ECO:0000313" key="1">
    <source>
        <dbReference type="EMBL" id="KAL1569235.1"/>
    </source>
</evidence>
<protein>
    <submittedName>
        <fullName evidence="1">Uncharacterized protein</fullName>
    </submittedName>
</protein>
<organism evidence="1 2">
    <name type="scientific">Salvia divinorum</name>
    <name type="common">Maria pastora</name>
    <name type="synonym">Diviner's sage</name>
    <dbReference type="NCBI Taxonomy" id="28513"/>
    <lineage>
        <taxon>Eukaryota</taxon>
        <taxon>Viridiplantae</taxon>
        <taxon>Streptophyta</taxon>
        <taxon>Embryophyta</taxon>
        <taxon>Tracheophyta</taxon>
        <taxon>Spermatophyta</taxon>
        <taxon>Magnoliopsida</taxon>
        <taxon>eudicotyledons</taxon>
        <taxon>Gunneridae</taxon>
        <taxon>Pentapetalae</taxon>
        <taxon>asterids</taxon>
        <taxon>lamiids</taxon>
        <taxon>Lamiales</taxon>
        <taxon>Lamiaceae</taxon>
        <taxon>Nepetoideae</taxon>
        <taxon>Mentheae</taxon>
        <taxon>Salviinae</taxon>
        <taxon>Salvia</taxon>
        <taxon>Salvia subgen. Calosphace</taxon>
    </lineage>
</organism>
<proteinExistence type="predicted"/>
<dbReference type="Proteomes" id="UP001567538">
    <property type="component" value="Unassembled WGS sequence"/>
</dbReference>
<name>A0ABD1IKK0_SALDI</name>
<reference evidence="1 2" key="1">
    <citation type="submission" date="2024-06" db="EMBL/GenBank/DDBJ databases">
        <title>A chromosome level genome sequence of Diviner's sage (Salvia divinorum).</title>
        <authorList>
            <person name="Ford S.A."/>
            <person name="Ro D.-K."/>
            <person name="Ness R.W."/>
            <person name="Phillips M.A."/>
        </authorList>
    </citation>
    <scope>NUCLEOTIDE SEQUENCE [LARGE SCALE GENOMIC DNA]</scope>
    <source>
        <strain evidence="1">SAF-2024a</strain>
        <tissue evidence="1">Leaf</tissue>
    </source>
</reference>
<gene>
    <name evidence="1" type="ORF">AAHA92_00738</name>
</gene>
<keyword evidence="2" id="KW-1185">Reference proteome</keyword>
<comment type="caution">
    <text evidence="1">The sequence shown here is derived from an EMBL/GenBank/DDBJ whole genome shotgun (WGS) entry which is preliminary data.</text>
</comment>